<dbReference type="AlphaFoldDB" id="A0A918H2T4"/>
<comment type="caution">
    <text evidence="1">The sequence shown here is derived from an EMBL/GenBank/DDBJ whole genome shotgun (WGS) entry which is preliminary data.</text>
</comment>
<keyword evidence="2" id="KW-1185">Reference proteome</keyword>
<gene>
    <name evidence="1" type="ORF">GCM10014713_28100</name>
</gene>
<organism evidence="1 2">
    <name type="scientific">Streptomyces purpureus</name>
    <dbReference type="NCBI Taxonomy" id="1951"/>
    <lineage>
        <taxon>Bacteria</taxon>
        <taxon>Bacillati</taxon>
        <taxon>Actinomycetota</taxon>
        <taxon>Actinomycetes</taxon>
        <taxon>Kitasatosporales</taxon>
        <taxon>Streptomycetaceae</taxon>
        <taxon>Streptomyces</taxon>
    </lineage>
</organism>
<evidence type="ECO:0000313" key="1">
    <source>
        <dbReference type="EMBL" id="GGT32976.1"/>
    </source>
</evidence>
<proteinExistence type="predicted"/>
<evidence type="ECO:0008006" key="3">
    <source>
        <dbReference type="Google" id="ProtNLM"/>
    </source>
</evidence>
<reference evidence="1" key="2">
    <citation type="submission" date="2020-09" db="EMBL/GenBank/DDBJ databases">
        <authorList>
            <person name="Sun Q."/>
            <person name="Ohkuma M."/>
        </authorList>
    </citation>
    <scope>NUCLEOTIDE SEQUENCE</scope>
    <source>
        <strain evidence="1">JCM 3172</strain>
    </source>
</reference>
<reference evidence="1" key="1">
    <citation type="journal article" date="2014" name="Int. J. Syst. Evol. Microbiol.">
        <title>Complete genome sequence of Corynebacterium casei LMG S-19264T (=DSM 44701T), isolated from a smear-ripened cheese.</title>
        <authorList>
            <consortium name="US DOE Joint Genome Institute (JGI-PGF)"/>
            <person name="Walter F."/>
            <person name="Albersmeier A."/>
            <person name="Kalinowski J."/>
            <person name="Ruckert C."/>
        </authorList>
    </citation>
    <scope>NUCLEOTIDE SEQUENCE</scope>
    <source>
        <strain evidence="1">JCM 3172</strain>
    </source>
</reference>
<evidence type="ECO:0000313" key="2">
    <source>
        <dbReference type="Proteomes" id="UP000619486"/>
    </source>
</evidence>
<dbReference type="Proteomes" id="UP000619486">
    <property type="component" value="Unassembled WGS sequence"/>
</dbReference>
<accession>A0A918H2T4</accession>
<protein>
    <recommendedName>
        <fullName evidence="3">FXSXX-COOH protein</fullName>
    </recommendedName>
</protein>
<dbReference type="RefSeq" id="WP_019889389.1">
    <property type="nucleotide sequence ID" value="NZ_BMQQ01000009.1"/>
</dbReference>
<dbReference type="EMBL" id="BMQQ01000009">
    <property type="protein sequence ID" value="GGT32976.1"/>
    <property type="molecule type" value="Genomic_DNA"/>
</dbReference>
<sequence length="58" mass="6272">MRTPAVSVPGESLPDFSGVDLAALYDRSERPALSVVLEGLLARPRTEHDTFAAFEDTP</sequence>
<name>A0A918H2T4_9ACTN</name>